<keyword evidence="3" id="KW-1185">Reference proteome</keyword>
<evidence type="ECO:0000313" key="3">
    <source>
        <dbReference type="Proteomes" id="UP000555552"/>
    </source>
</evidence>
<feature type="compositionally biased region" description="Basic residues" evidence="1">
    <location>
        <begin position="1"/>
        <end position="13"/>
    </location>
</feature>
<dbReference type="AlphaFoldDB" id="A0A849BK20"/>
<name>A0A849BK20_9ACTN</name>
<dbReference type="Proteomes" id="UP000555552">
    <property type="component" value="Unassembled WGS sequence"/>
</dbReference>
<dbReference type="Pfam" id="PF08309">
    <property type="entry name" value="LVIVD"/>
    <property type="match status" value="2"/>
</dbReference>
<protein>
    <recommendedName>
        <fullName evidence="4">LVIVD repeat-containing protein</fullName>
    </recommendedName>
</protein>
<sequence>MAARRTSTRRRGGPGRAAGLTAGHAVGSVAGRAVVAGAAAAALVAGSAATALAAPDQAPAAPSVPAGEAPTGVGETASSANLRLTANVPKQGSFASASALNSDLAFQGQYAYAGNYNGFAVYDLSRPDAPELVTQVTCLGSQNDVSVYGDVLVLSTDSVRSDASCESTSVPAASADVWEGLKIFDISDPLAPEYVAAVKTTCGSHTNTLVPDEESGSLLVYVSSYGPSAAAPNCQPPHDAISIVDIPLDAMEDAAVVDVPVVFPDGGFAGVEGTVRRPTSGCHDITSFVELDIAAGACMGDGVIFDISDPRAPVVTERVQDENFAFWHSATFNNDGTKVVFTDELGGGGAPTCTAEIGPERGANAIYDLVDGELEFASYYKIPRHQTPTENCVAHNGSLLPVEGRDVMVQAWYQGGISVFDFTDSSEPREVAWFDRGPLSTETSVTGGSWSAYFYDGRIYSNDIQQGFDVLRLRGSAFSQARLVELGQLNPQMQGAYTSWRDSRRG</sequence>
<dbReference type="SUPFAM" id="SSF63829">
    <property type="entry name" value="Calcium-dependent phosphotriesterase"/>
    <property type="match status" value="1"/>
</dbReference>
<feature type="region of interest" description="Disordered" evidence="1">
    <location>
        <begin position="1"/>
        <end position="21"/>
    </location>
</feature>
<gene>
    <name evidence="2" type="ORF">HLB09_11075</name>
</gene>
<comment type="caution">
    <text evidence="2">The sequence shown here is derived from an EMBL/GenBank/DDBJ whole genome shotgun (WGS) entry which is preliminary data.</text>
</comment>
<organism evidence="2 3">
    <name type="scientific">Pseudokineococcus marinus</name>
    <dbReference type="NCBI Taxonomy" id="351215"/>
    <lineage>
        <taxon>Bacteria</taxon>
        <taxon>Bacillati</taxon>
        <taxon>Actinomycetota</taxon>
        <taxon>Actinomycetes</taxon>
        <taxon>Kineosporiales</taxon>
        <taxon>Kineosporiaceae</taxon>
        <taxon>Pseudokineococcus</taxon>
    </lineage>
</organism>
<evidence type="ECO:0000313" key="2">
    <source>
        <dbReference type="EMBL" id="NNH23619.1"/>
    </source>
</evidence>
<evidence type="ECO:0000256" key="1">
    <source>
        <dbReference type="SAM" id="MobiDB-lite"/>
    </source>
</evidence>
<dbReference type="InterPro" id="IPR013211">
    <property type="entry name" value="LVIVD"/>
</dbReference>
<reference evidence="2 3" key="1">
    <citation type="submission" date="2020-05" db="EMBL/GenBank/DDBJ databases">
        <title>MicrobeNet Type strains.</title>
        <authorList>
            <person name="Nicholson A.C."/>
        </authorList>
    </citation>
    <scope>NUCLEOTIDE SEQUENCE [LARGE SCALE GENOMIC DNA]</scope>
    <source>
        <strain evidence="2 3">JCM 14547</strain>
    </source>
</reference>
<dbReference type="RefSeq" id="WP_171203426.1">
    <property type="nucleotide sequence ID" value="NZ_BAAANP010000018.1"/>
</dbReference>
<dbReference type="EMBL" id="JABEMA010000170">
    <property type="protein sequence ID" value="NNH23619.1"/>
    <property type="molecule type" value="Genomic_DNA"/>
</dbReference>
<accession>A0A849BK20</accession>
<evidence type="ECO:0008006" key="4">
    <source>
        <dbReference type="Google" id="ProtNLM"/>
    </source>
</evidence>
<proteinExistence type="predicted"/>